<accession>A0AAV7S5T6</accession>
<dbReference type="AlphaFoldDB" id="A0AAV7S5T6"/>
<evidence type="ECO:0000256" key="1">
    <source>
        <dbReference type="SAM" id="Phobius"/>
    </source>
</evidence>
<proteinExistence type="predicted"/>
<evidence type="ECO:0000313" key="3">
    <source>
        <dbReference type="EMBL" id="KAJ1158638.1"/>
    </source>
</evidence>
<keyword evidence="1" id="KW-0472">Membrane</keyword>
<keyword evidence="1" id="KW-0812">Transmembrane</keyword>
<feature type="chain" id="PRO_5043440196" evidence="2">
    <location>
        <begin position="21"/>
        <end position="151"/>
    </location>
</feature>
<evidence type="ECO:0000256" key="2">
    <source>
        <dbReference type="SAM" id="SignalP"/>
    </source>
</evidence>
<feature type="signal peptide" evidence="2">
    <location>
        <begin position="1"/>
        <end position="20"/>
    </location>
</feature>
<feature type="transmembrane region" description="Helical" evidence="1">
    <location>
        <begin position="81"/>
        <end position="100"/>
    </location>
</feature>
<keyword evidence="2" id="KW-0732">Signal</keyword>
<comment type="caution">
    <text evidence="3">The sequence shown here is derived from an EMBL/GenBank/DDBJ whole genome shotgun (WGS) entry which is preliminary data.</text>
</comment>
<keyword evidence="1" id="KW-1133">Transmembrane helix</keyword>
<gene>
    <name evidence="3" type="ORF">NDU88_011326</name>
</gene>
<dbReference type="EMBL" id="JANPWB010000009">
    <property type="protein sequence ID" value="KAJ1158638.1"/>
    <property type="molecule type" value="Genomic_DNA"/>
</dbReference>
<organism evidence="3 4">
    <name type="scientific">Pleurodeles waltl</name>
    <name type="common">Iberian ribbed newt</name>
    <dbReference type="NCBI Taxonomy" id="8319"/>
    <lineage>
        <taxon>Eukaryota</taxon>
        <taxon>Metazoa</taxon>
        <taxon>Chordata</taxon>
        <taxon>Craniata</taxon>
        <taxon>Vertebrata</taxon>
        <taxon>Euteleostomi</taxon>
        <taxon>Amphibia</taxon>
        <taxon>Batrachia</taxon>
        <taxon>Caudata</taxon>
        <taxon>Salamandroidea</taxon>
        <taxon>Salamandridae</taxon>
        <taxon>Pleurodelinae</taxon>
        <taxon>Pleurodeles</taxon>
    </lineage>
</organism>
<sequence length="151" mass="16519">MAPPLRVVVALALILHLSVPLPVLHFDVNRQNILFVKTRINKCIFYSAKKAEPCFAGPAVGALGGADNSGTSGPYQLGRSVSLLSVLPVATVVHVMWFRLPSRLQEMLVSRGDEPGQGLLTTRIYLPKISLSAWKMGLKYKVHVVYAAKIR</sequence>
<keyword evidence="4" id="KW-1185">Reference proteome</keyword>
<evidence type="ECO:0000313" key="4">
    <source>
        <dbReference type="Proteomes" id="UP001066276"/>
    </source>
</evidence>
<name>A0AAV7S5T6_PLEWA</name>
<dbReference type="Proteomes" id="UP001066276">
    <property type="component" value="Chromosome 5"/>
</dbReference>
<reference evidence="3" key="1">
    <citation type="journal article" date="2022" name="bioRxiv">
        <title>Sequencing and chromosome-scale assembly of the giantPleurodeles waltlgenome.</title>
        <authorList>
            <person name="Brown T."/>
            <person name="Elewa A."/>
            <person name="Iarovenko S."/>
            <person name="Subramanian E."/>
            <person name="Araus A.J."/>
            <person name="Petzold A."/>
            <person name="Susuki M."/>
            <person name="Suzuki K.-i.T."/>
            <person name="Hayashi T."/>
            <person name="Toyoda A."/>
            <person name="Oliveira C."/>
            <person name="Osipova E."/>
            <person name="Leigh N.D."/>
            <person name="Simon A."/>
            <person name="Yun M.H."/>
        </authorList>
    </citation>
    <scope>NUCLEOTIDE SEQUENCE</scope>
    <source>
        <strain evidence="3">20211129_DDA</strain>
        <tissue evidence="3">Liver</tissue>
    </source>
</reference>
<protein>
    <submittedName>
        <fullName evidence="3">Uncharacterized protein</fullName>
    </submittedName>
</protein>